<dbReference type="InterPro" id="IPR027995">
    <property type="entry name" value="Galactosyl_T_N"/>
</dbReference>
<evidence type="ECO:0000256" key="10">
    <source>
        <dbReference type="ARBA" id="ARBA00023180"/>
    </source>
</evidence>
<evidence type="ECO:0000256" key="4">
    <source>
        <dbReference type="ARBA" id="ARBA00022676"/>
    </source>
</evidence>
<keyword evidence="10 11" id="KW-0325">Glycoprotein</keyword>
<keyword evidence="5 11" id="KW-0808">Transferase</keyword>
<evidence type="ECO:0000256" key="8">
    <source>
        <dbReference type="ARBA" id="ARBA00022989"/>
    </source>
</evidence>
<dbReference type="UniPathway" id="UPA00378"/>
<protein>
    <recommendedName>
        <fullName evidence="11">Beta-1,4-N-acetylgalactosaminyltransferase</fullName>
        <ecNumber evidence="11">2.4.1.-</ecNumber>
    </recommendedName>
    <alternativeName>
        <fullName evidence="11">Beta-4-GalNAcT</fullName>
    </alternativeName>
</protein>
<reference evidence="14" key="1">
    <citation type="submission" date="2021-05" db="EMBL/GenBank/DDBJ databases">
        <authorList>
            <person name="Alioto T."/>
            <person name="Alioto T."/>
            <person name="Gomez Garrido J."/>
        </authorList>
    </citation>
    <scope>NUCLEOTIDE SEQUENCE</scope>
</reference>
<dbReference type="InterPro" id="IPR003859">
    <property type="entry name" value="Galactosyl_T"/>
</dbReference>
<dbReference type="EMBL" id="HBUF01060427">
    <property type="protein sequence ID" value="CAG6625613.1"/>
    <property type="molecule type" value="Transcribed_RNA"/>
</dbReference>
<comment type="cofactor">
    <cofactor evidence="11">
        <name>Mn(2+)</name>
        <dbReference type="ChEBI" id="CHEBI:29035"/>
    </cofactor>
</comment>
<dbReference type="Pfam" id="PF13733">
    <property type="entry name" value="Glyco_transf_7N"/>
    <property type="match status" value="1"/>
</dbReference>
<dbReference type="Gene3D" id="3.90.550.10">
    <property type="entry name" value="Spore Coat Polysaccharide Biosynthesis Protein SpsA, Chain A"/>
    <property type="match status" value="1"/>
</dbReference>
<keyword evidence="11" id="KW-0479">Metal-binding</keyword>
<dbReference type="Pfam" id="PF02709">
    <property type="entry name" value="Glyco_transf_7C"/>
    <property type="match status" value="1"/>
</dbReference>
<feature type="domain" description="Galactosyltransferase C-terminal" evidence="12">
    <location>
        <begin position="193"/>
        <end position="269"/>
    </location>
</feature>
<dbReference type="PRINTS" id="PR02050">
    <property type="entry name" value="B14GALTRFASE"/>
</dbReference>
<evidence type="ECO:0000256" key="5">
    <source>
        <dbReference type="ARBA" id="ARBA00022679"/>
    </source>
</evidence>
<feature type="domain" description="Galactosyltransferase N-terminal" evidence="13">
    <location>
        <begin position="99"/>
        <end position="185"/>
    </location>
</feature>
<sequence>MVCSCQSHKQTTNGLLKRQFKQALQVPGIVPHTMQVYTDVFRICGNKLLRSHKILAIFILLCVIIVLLLVIIVQLYQCDCNSTNIAEVLSSESLVKQRNHVLCLIIPFRDRFDELLVFLTHMKVFLDKQNVKHHVYVVNQVDSYRFNRGSLINVGFLYISTHSPQCDFIAMHDVDLIPLNPQLNYSYPGDSIMHIAAPHLHPKYHYKTFIGGILMMKNTHFKLVNGLSNKYWGWGLEDDELYVRIKEARIRIERPPENLGTGITDTFKHIHDKTRRRRDMTKCFNQKEVTRKRDRETGLHDVQYERISSYSMSVNGSNAVILNVGLKCNRTVTPWCLCRPVGVKPVPPVPRVGEPNT</sequence>
<comment type="pathway">
    <text evidence="2 11">Protein modification; protein glycosylation.</text>
</comment>
<evidence type="ECO:0000256" key="3">
    <source>
        <dbReference type="ARBA" id="ARBA00005735"/>
    </source>
</evidence>
<keyword evidence="11" id="KW-0464">Manganese</keyword>
<dbReference type="GO" id="GO:0030166">
    <property type="term" value="P:proteoglycan biosynthetic process"/>
    <property type="evidence" value="ECO:0007669"/>
    <property type="project" value="TreeGrafter"/>
</dbReference>
<dbReference type="InterPro" id="IPR029044">
    <property type="entry name" value="Nucleotide-diphossugar_trans"/>
</dbReference>
<keyword evidence="6 11" id="KW-0812">Transmembrane</keyword>
<dbReference type="GO" id="GO:0046525">
    <property type="term" value="F:xylosylprotein 4-beta-galactosyltransferase activity"/>
    <property type="evidence" value="ECO:0007669"/>
    <property type="project" value="TreeGrafter"/>
</dbReference>
<evidence type="ECO:0000256" key="11">
    <source>
        <dbReference type="RuleBase" id="RU368121"/>
    </source>
</evidence>
<evidence type="ECO:0000256" key="2">
    <source>
        <dbReference type="ARBA" id="ARBA00004922"/>
    </source>
</evidence>
<evidence type="ECO:0000259" key="13">
    <source>
        <dbReference type="Pfam" id="PF13733"/>
    </source>
</evidence>
<keyword evidence="8 11" id="KW-1133">Transmembrane helix</keyword>
<dbReference type="PANTHER" id="PTHR19300:SF30">
    <property type="entry name" value="BETA-1,4-GALACTOSYLTRANSFERASE 7"/>
    <property type="match status" value="1"/>
</dbReference>
<dbReference type="SUPFAM" id="SSF53448">
    <property type="entry name" value="Nucleotide-diphospho-sugar transferases"/>
    <property type="match status" value="1"/>
</dbReference>
<keyword evidence="7 11" id="KW-0735">Signal-anchor</keyword>
<dbReference type="GO" id="GO:0016020">
    <property type="term" value="C:membrane"/>
    <property type="evidence" value="ECO:0007669"/>
    <property type="project" value="UniProtKB-SubCell"/>
</dbReference>
<dbReference type="PANTHER" id="PTHR19300">
    <property type="entry name" value="BETA-1,4-GALACTOSYLTRANSFERASE"/>
    <property type="match status" value="1"/>
</dbReference>
<comment type="subcellular location">
    <subcellularLocation>
        <location evidence="1 11">Membrane</location>
        <topology evidence="1 11">Single-pass type II membrane protein</topology>
    </subcellularLocation>
</comment>
<feature type="transmembrane region" description="Helical" evidence="11">
    <location>
        <begin position="54"/>
        <end position="76"/>
    </location>
</feature>
<evidence type="ECO:0000259" key="12">
    <source>
        <dbReference type="Pfam" id="PF02709"/>
    </source>
</evidence>
<dbReference type="GO" id="GO:0005794">
    <property type="term" value="C:Golgi apparatus"/>
    <property type="evidence" value="ECO:0007669"/>
    <property type="project" value="TreeGrafter"/>
</dbReference>
<keyword evidence="9 11" id="KW-0472">Membrane</keyword>
<organism evidence="14">
    <name type="scientific">Cacopsylla melanoneura</name>
    <dbReference type="NCBI Taxonomy" id="428564"/>
    <lineage>
        <taxon>Eukaryota</taxon>
        <taxon>Metazoa</taxon>
        <taxon>Ecdysozoa</taxon>
        <taxon>Arthropoda</taxon>
        <taxon>Hexapoda</taxon>
        <taxon>Insecta</taxon>
        <taxon>Pterygota</taxon>
        <taxon>Neoptera</taxon>
        <taxon>Paraneoptera</taxon>
        <taxon>Hemiptera</taxon>
        <taxon>Sternorrhyncha</taxon>
        <taxon>Psylloidea</taxon>
        <taxon>Psyllidae</taxon>
        <taxon>Psyllinae</taxon>
        <taxon>Cacopsylla</taxon>
    </lineage>
</organism>
<keyword evidence="4 11" id="KW-0328">Glycosyltransferase</keyword>
<comment type="function">
    <text evidence="11">Catalyzes the transfer of galactose onto proteins or lipids.</text>
</comment>
<proteinExistence type="inferred from homology"/>
<evidence type="ECO:0000256" key="9">
    <source>
        <dbReference type="ARBA" id="ARBA00023136"/>
    </source>
</evidence>
<dbReference type="EC" id="2.4.1.-" evidence="11"/>
<name>A0A8D8Q5M2_9HEMI</name>
<dbReference type="InterPro" id="IPR027791">
    <property type="entry name" value="Galactosyl_T_C"/>
</dbReference>
<evidence type="ECO:0000256" key="7">
    <source>
        <dbReference type="ARBA" id="ARBA00022968"/>
    </source>
</evidence>
<accession>A0A8D8Q5M2</accession>
<dbReference type="GO" id="GO:0046872">
    <property type="term" value="F:metal ion binding"/>
    <property type="evidence" value="ECO:0007669"/>
    <property type="project" value="UniProtKB-UniRule"/>
</dbReference>
<evidence type="ECO:0000256" key="1">
    <source>
        <dbReference type="ARBA" id="ARBA00004606"/>
    </source>
</evidence>
<dbReference type="AlphaFoldDB" id="A0A8D8Q5M2"/>
<comment type="similarity">
    <text evidence="3 11">Belongs to the glycosyltransferase 7 family.</text>
</comment>
<evidence type="ECO:0000256" key="6">
    <source>
        <dbReference type="ARBA" id="ARBA00022692"/>
    </source>
</evidence>
<dbReference type="GO" id="GO:0005975">
    <property type="term" value="P:carbohydrate metabolic process"/>
    <property type="evidence" value="ECO:0007669"/>
    <property type="project" value="InterPro"/>
</dbReference>
<evidence type="ECO:0000313" key="14">
    <source>
        <dbReference type="EMBL" id="CAG6625613.1"/>
    </source>
</evidence>